<dbReference type="EMBL" id="CAIJDO010000147">
    <property type="protein sequence ID" value="CAD0005308.1"/>
    <property type="molecule type" value="Genomic_DNA"/>
</dbReference>
<organism evidence="1 2">
    <name type="scientific">Flavobacterium chungangense</name>
    <dbReference type="NCBI Taxonomy" id="554283"/>
    <lineage>
        <taxon>Bacteria</taxon>
        <taxon>Pseudomonadati</taxon>
        <taxon>Bacteroidota</taxon>
        <taxon>Flavobacteriia</taxon>
        <taxon>Flavobacteriales</taxon>
        <taxon>Flavobacteriaceae</taxon>
        <taxon>Flavobacterium</taxon>
    </lineage>
</organism>
<accession>A0A6V6Z0J0</accession>
<gene>
    <name evidence="1" type="ORF">FLACHUCJ7_02333</name>
</gene>
<evidence type="ECO:0000313" key="1">
    <source>
        <dbReference type="EMBL" id="CAD0005308.1"/>
    </source>
</evidence>
<dbReference type="AlphaFoldDB" id="A0A6V6Z0J0"/>
<comment type="caution">
    <text evidence="1">The sequence shown here is derived from an EMBL/GenBank/DDBJ whole genome shotgun (WGS) entry which is preliminary data.</text>
</comment>
<protein>
    <recommendedName>
        <fullName evidence="3">Lipocalin-like domain-containing protein</fullName>
    </recommendedName>
</protein>
<evidence type="ECO:0008006" key="3">
    <source>
        <dbReference type="Google" id="ProtNLM"/>
    </source>
</evidence>
<sequence length="168" mass="19512">MAGFAIKDTADRWKQLLIKMYSMKNTFMILVLSLLFVSCKQQIKPADIAKLNGYWEIEKVVFDKGEKKAYGMNENFDYFQIKGTKGIRTKVMVQLYGTFLTTDTFENVSVRFTDKGTFLDYKTDYAKWSEELISISDEAFVVKNDQNKEYHYKKSGPVNLLNDGKKTK</sequence>
<keyword evidence="2" id="KW-1185">Reference proteome</keyword>
<dbReference type="Proteomes" id="UP000556700">
    <property type="component" value="Unassembled WGS sequence"/>
</dbReference>
<name>A0A6V6Z0J0_9FLAO</name>
<evidence type="ECO:0000313" key="2">
    <source>
        <dbReference type="Proteomes" id="UP000556700"/>
    </source>
</evidence>
<reference evidence="1 2" key="1">
    <citation type="submission" date="2020-06" db="EMBL/GenBank/DDBJ databases">
        <authorList>
            <person name="Criscuolo A."/>
        </authorList>
    </citation>
    <scope>NUCLEOTIDE SEQUENCE [LARGE SCALE GENOMIC DNA]</scope>
    <source>
        <strain evidence="2">CIP 110025</strain>
    </source>
</reference>
<proteinExistence type="predicted"/>